<evidence type="ECO:0000313" key="3">
    <source>
        <dbReference type="Proteomes" id="UP000515164"/>
    </source>
</evidence>
<protein>
    <submittedName>
        <fullName evidence="4">Uncharacterized protein LOC117207393</fullName>
    </submittedName>
</protein>
<sequence length="288" mass="32748">MTTNAHSKRTTAGRDNDKRPINAPFRVPPFWPDDVDLWFKMLELQFKTFRITGDQKKYQAVIANLDKSHLRLIRDVLDASPATGRYAYVKKELMKRFGESDAKRLRHVIENEQMGDRKPSQFYRVLRSKAINSLTDDVILIVWESRLPSRVRSFLASVQIKDPETRIQIADIIYESTRQSGQIVAASAGRLPTRTHPPGQDSGLGDAMAAVINSVTVLLARIDAFMSEIRALVAQQKSNEHRIRTAFKEDLNATAAEMVYGTDIRLPTEFFAPTMQQANTKFANRLKE</sequence>
<name>A0A6P8MLM1_9HYME</name>
<organism evidence="3 4">
    <name type="scientific">Bombus bifarius</name>
    <dbReference type="NCBI Taxonomy" id="103933"/>
    <lineage>
        <taxon>Eukaryota</taxon>
        <taxon>Metazoa</taxon>
        <taxon>Ecdysozoa</taxon>
        <taxon>Arthropoda</taxon>
        <taxon>Hexapoda</taxon>
        <taxon>Insecta</taxon>
        <taxon>Pterygota</taxon>
        <taxon>Neoptera</taxon>
        <taxon>Endopterygota</taxon>
        <taxon>Hymenoptera</taxon>
        <taxon>Apocrita</taxon>
        <taxon>Aculeata</taxon>
        <taxon>Apoidea</taxon>
        <taxon>Anthophila</taxon>
        <taxon>Apidae</taxon>
        <taxon>Bombus</taxon>
        <taxon>Pyrobombus</taxon>
    </lineage>
</organism>
<dbReference type="PANTHER" id="PTHR33327:SF3">
    <property type="entry name" value="RNA-DIRECTED DNA POLYMERASE"/>
    <property type="match status" value="1"/>
</dbReference>
<dbReference type="RefSeq" id="XP_033303465.1">
    <property type="nucleotide sequence ID" value="XM_033447574.1"/>
</dbReference>
<dbReference type="Pfam" id="PF23055">
    <property type="entry name" value="DUF7041"/>
    <property type="match status" value="1"/>
</dbReference>
<gene>
    <name evidence="4" type="primary">LOC117207393</name>
</gene>
<reference evidence="4" key="1">
    <citation type="submission" date="2025-08" db="UniProtKB">
        <authorList>
            <consortium name="RefSeq"/>
        </authorList>
    </citation>
    <scope>IDENTIFICATION</scope>
    <source>
        <tissue evidence="4">Muscle</tissue>
    </source>
</reference>
<dbReference type="GeneID" id="117207393"/>
<keyword evidence="3" id="KW-1185">Reference proteome</keyword>
<evidence type="ECO:0000313" key="4">
    <source>
        <dbReference type="RefSeq" id="XP_033303465.1"/>
    </source>
</evidence>
<evidence type="ECO:0000259" key="2">
    <source>
        <dbReference type="Pfam" id="PF23055"/>
    </source>
</evidence>
<evidence type="ECO:0000256" key="1">
    <source>
        <dbReference type="SAM" id="MobiDB-lite"/>
    </source>
</evidence>
<dbReference type="Proteomes" id="UP000515164">
    <property type="component" value="Unplaced"/>
</dbReference>
<dbReference type="AlphaFoldDB" id="A0A6P8MLM1"/>
<dbReference type="InterPro" id="IPR055469">
    <property type="entry name" value="DUF7041"/>
</dbReference>
<accession>A0A6P8MLM1</accession>
<proteinExistence type="predicted"/>
<dbReference type="KEGG" id="bbif:117207393"/>
<feature type="domain" description="DUF7041" evidence="2">
    <location>
        <begin position="27"/>
        <end position="109"/>
    </location>
</feature>
<feature type="region of interest" description="Disordered" evidence="1">
    <location>
        <begin position="1"/>
        <end position="23"/>
    </location>
</feature>
<feature type="compositionally biased region" description="Basic residues" evidence="1">
    <location>
        <begin position="1"/>
        <end position="11"/>
    </location>
</feature>
<dbReference type="PANTHER" id="PTHR33327">
    <property type="entry name" value="ENDONUCLEASE"/>
    <property type="match status" value="1"/>
</dbReference>